<evidence type="ECO:0000313" key="1">
    <source>
        <dbReference type="EMBL" id="KAH9361928.1"/>
    </source>
</evidence>
<organism evidence="1 2">
    <name type="scientific">Haemaphysalis longicornis</name>
    <name type="common">Bush tick</name>
    <dbReference type="NCBI Taxonomy" id="44386"/>
    <lineage>
        <taxon>Eukaryota</taxon>
        <taxon>Metazoa</taxon>
        <taxon>Ecdysozoa</taxon>
        <taxon>Arthropoda</taxon>
        <taxon>Chelicerata</taxon>
        <taxon>Arachnida</taxon>
        <taxon>Acari</taxon>
        <taxon>Parasitiformes</taxon>
        <taxon>Ixodida</taxon>
        <taxon>Ixodoidea</taxon>
        <taxon>Ixodidae</taxon>
        <taxon>Haemaphysalinae</taxon>
        <taxon>Haemaphysalis</taxon>
    </lineage>
</organism>
<dbReference type="AlphaFoldDB" id="A0A9J6FHL4"/>
<reference evidence="1 2" key="1">
    <citation type="journal article" date="2020" name="Cell">
        <title>Large-Scale Comparative Analyses of Tick Genomes Elucidate Their Genetic Diversity and Vector Capacities.</title>
        <authorList>
            <consortium name="Tick Genome and Microbiome Consortium (TIGMIC)"/>
            <person name="Jia N."/>
            <person name="Wang J."/>
            <person name="Shi W."/>
            <person name="Du L."/>
            <person name="Sun Y."/>
            <person name="Zhan W."/>
            <person name="Jiang J.F."/>
            <person name="Wang Q."/>
            <person name="Zhang B."/>
            <person name="Ji P."/>
            <person name="Bell-Sakyi L."/>
            <person name="Cui X.M."/>
            <person name="Yuan T.T."/>
            <person name="Jiang B.G."/>
            <person name="Yang W.F."/>
            <person name="Lam T.T."/>
            <person name="Chang Q.C."/>
            <person name="Ding S.J."/>
            <person name="Wang X.J."/>
            <person name="Zhu J.G."/>
            <person name="Ruan X.D."/>
            <person name="Zhao L."/>
            <person name="Wei J.T."/>
            <person name="Ye R.Z."/>
            <person name="Que T.C."/>
            <person name="Du C.H."/>
            <person name="Zhou Y.H."/>
            <person name="Cheng J.X."/>
            <person name="Dai P.F."/>
            <person name="Guo W.B."/>
            <person name="Han X.H."/>
            <person name="Huang E.J."/>
            <person name="Li L.F."/>
            <person name="Wei W."/>
            <person name="Gao Y.C."/>
            <person name="Liu J.Z."/>
            <person name="Shao H.Z."/>
            <person name="Wang X."/>
            <person name="Wang C.C."/>
            <person name="Yang T.C."/>
            <person name="Huo Q.B."/>
            <person name="Li W."/>
            <person name="Chen H.Y."/>
            <person name="Chen S.E."/>
            <person name="Zhou L.G."/>
            <person name="Ni X.B."/>
            <person name="Tian J.H."/>
            <person name="Sheng Y."/>
            <person name="Liu T."/>
            <person name="Pan Y.S."/>
            <person name="Xia L.Y."/>
            <person name="Li J."/>
            <person name="Zhao F."/>
            <person name="Cao W.C."/>
        </authorList>
    </citation>
    <scope>NUCLEOTIDE SEQUENCE [LARGE SCALE GENOMIC DNA]</scope>
    <source>
        <strain evidence="1">HaeL-2018</strain>
    </source>
</reference>
<name>A0A9J6FHL4_HAELO</name>
<dbReference type="Proteomes" id="UP000821853">
    <property type="component" value="Chromosome 1"/>
</dbReference>
<accession>A0A9J6FHL4</accession>
<gene>
    <name evidence="1" type="ORF">HPB48_003663</name>
</gene>
<sequence>MTKNVLHTSLVYPAHPEMQQICSYLIEVPFPSIMAELVAIRVFSLEPRHRINPPFCIPLYADPTQTVGELRRVAKSLDLICDVHRIDLQAANERLADIHHGLGIVEFSAVIESQEKGHRLALCEELVTILHNLNKDSVSLIRHKEIGVPPSTASSRIKETKVVGSLRPTNLSGMGGDHTPTDANPEHTGNLASDTSHTAFGYHSVPLGFPLHRRTLLFRRDDLSHSERRPSMIYARCGPSVQPSRESGIVVVTEPLATTSTGRVVWEAACVDKDFSFLKLRPFSNWSEATFHTANFDSPEKTAVVAMFRETERNANRKNVGERGVSLYDLNEPSSLICVLRSCILKPTYYRKGPQWILGRVVYQDLDGVEVRLEKGCLIRGFPFESGRVDRCVKEAYDDPSPEAGGSMNSSPVVINVEARVDWGGQLPPVCSGPAKRTCSSPISKIHGLLRGMVPGIFHCCRHLELLAACA</sequence>
<keyword evidence="2" id="KW-1185">Reference proteome</keyword>
<evidence type="ECO:0000313" key="2">
    <source>
        <dbReference type="Proteomes" id="UP000821853"/>
    </source>
</evidence>
<protein>
    <submittedName>
        <fullName evidence="1">Uncharacterized protein</fullName>
    </submittedName>
</protein>
<dbReference type="EMBL" id="JABSTR010000001">
    <property type="protein sequence ID" value="KAH9361928.1"/>
    <property type="molecule type" value="Genomic_DNA"/>
</dbReference>
<proteinExistence type="predicted"/>
<dbReference type="VEuPathDB" id="VectorBase:HLOH_058547"/>
<comment type="caution">
    <text evidence="1">The sequence shown here is derived from an EMBL/GenBank/DDBJ whole genome shotgun (WGS) entry which is preliminary data.</text>
</comment>